<accession>A0A2T4DVS5</accession>
<dbReference type="PANTHER" id="PTHR10900">
    <property type="entry name" value="PERIOSTIN-RELATED"/>
    <property type="match status" value="1"/>
</dbReference>
<dbReference type="Proteomes" id="UP000240608">
    <property type="component" value="Unassembled WGS sequence"/>
</dbReference>
<dbReference type="SMART" id="SM00554">
    <property type="entry name" value="FAS1"/>
    <property type="match status" value="2"/>
</dbReference>
<protein>
    <recommendedName>
        <fullName evidence="2">FAS1 domain-containing protein</fullName>
    </recommendedName>
</protein>
<evidence type="ECO:0000313" key="4">
    <source>
        <dbReference type="Proteomes" id="UP000240608"/>
    </source>
</evidence>
<proteinExistence type="predicted"/>
<dbReference type="SUPFAM" id="SSF82153">
    <property type="entry name" value="FAS1 domain"/>
    <property type="match status" value="2"/>
</dbReference>
<dbReference type="AlphaFoldDB" id="A0A2T4DVS5"/>
<dbReference type="EMBL" id="PYVU01000003">
    <property type="protein sequence ID" value="PTB97912.1"/>
    <property type="molecule type" value="Genomic_DNA"/>
</dbReference>
<comment type="caution">
    <text evidence="3">The sequence shown here is derived from an EMBL/GenBank/DDBJ whole genome shotgun (WGS) entry which is preliminary data.</text>
</comment>
<organism evidence="3 4">
    <name type="scientific">Marivirga lumbricoides</name>
    <dbReference type="NCBI Taxonomy" id="1046115"/>
    <lineage>
        <taxon>Bacteria</taxon>
        <taxon>Pseudomonadati</taxon>
        <taxon>Bacteroidota</taxon>
        <taxon>Cytophagia</taxon>
        <taxon>Cytophagales</taxon>
        <taxon>Marivirgaceae</taxon>
        <taxon>Marivirga</taxon>
    </lineage>
</organism>
<feature type="chain" id="PRO_5015555983" description="FAS1 domain-containing protein" evidence="1">
    <location>
        <begin position="24"/>
        <end position="345"/>
    </location>
</feature>
<gene>
    <name evidence="3" type="ORF">C9994_00880</name>
</gene>
<sequence>MKKNNLFLKLSSTLMAVVFLAMSSVMLSSCDDEDEGGDPEPTMNITQTLADLGGYDSLIKYVSVYPDLVTLLNNSDAKTLFAPNNAAFRSLLETPGFPQDITSINPTIIKGVLQYHVVLGSEVTSAELTGSVTTAYEDEEIEVNANGTLKTGATNQAITLGDTDIMTTTGIIHEVNSVLIPPTVGASLTPILGTVSGTILLGADFSQLAIAVNRVDAARSGRGDTPIANILASRSGSYTVFAPVNGSFQAAGIDVTTADVATLEAALLLHVIADANLSSADIAVDIQAGAGSTTYTTLGGEILVAPSEFQGNATIAAGGAAVVSADNVTGNGTVHAVFGVVVEAE</sequence>
<evidence type="ECO:0000256" key="1">
    <source>
        <dbReference type="SAM" id="SignalP"/>
    </source>
</evidence>
<name>A0A2T4DVS5_9BACT</name>
<dbReference type="PROSITE" id="PS51257">
    <property type="entry name" value="PROKAR_LIPOPROTEIN"/>
    <property type="match status" value="1"/>
</dbReference>
<dbReference type="Gene3D" id="2.30.180.10">
    <property type="entry name" value="FAS1 domain"/>
    <property type="match status" value="2"/>
</dbReference>
<dbReference type="InterPro" id="IPR036378">
    <property type="entry name" value="FAS1_dom_sf"/>
</dbReference>
<evidence type="ECO:0000313" key="3">
    <source>
        <dbReference type="EMBL" id="PTB97912.1"/>
    </source>
</evidence>
<dbReference type="Pfam" id="PF02469">
    <property type="entry name" value="Fasciclin"/>
    <property type="match status" value="2"/>
</dbReference>
<dbReference type="PROSITE" id="PS50213">
    <property type="entry name" value="FAS1"/>
    <property type="match status" value="2"/>
</dbReference>
<dbReference type="InterPro" id="IPR050904">
    <property type="entry name" value="Adhesion/Biosynth-related"/>
</dbReference>
<keyword evidence="1" id="KW-0732">Signal</keyword>
<feature type="domain" description="FAS1" evidence="2">
    <location>
        <begin position="42"/>
        <end position="179"/>
    </location>
</feature>
<feature type="domain" description="FAS1" evidence="2">
    <location>
        <begin position="192"/>
        <end position="341"/>
    </location>
</feature>
<dbReference type="InterPro" id="IPR000782">
    <property type="entry name" value="FAS1_domain"/>
</dbReference>
<feature type="signal peptide" evidence="1">
    <location>
        <begin position="1"/>
        <end position="23"/>
    </location>
</feature>
<reference evidence="3 4" key="1">
    <citation type="submission" date="2018-03" db="EMBL/GenBank/DDBJ databases">
        <title>Cross-interface Injection: A General Nanoliter Liquid Handling Method Applied to Single Cells Genome Amplification Automated Nanoliter Liquid Handling Applied to Single Cell Multiple Displacement Amplification.</title>
        <authorList>
            <person name="Yun J."/>
            <person name="Xu P."/>
            <person name="Xu J."/>
            <person name="Dai X."/>
            <person name="Wang Y."/>
            <person name="Zheng X."/>
            <person name="Cao C."/>
            <person name="Yi Q."/>
            <person name="Zhu Y."/>
            <person name="Wang L."/>
            <person name="Dong Z."/>
            <person name="Huang Y."/>
            <person name="Huang L."/>
            <person name="Du W."/>
        </authorList>
    </citation>
    <scope>NUCLEOTIDE SEQUENCE [LARGE SCALE GENOMIC DNA]</scope>
    <source>
        <strain evidence="3 4">Z-D1-2</strain>
    </source>
</reference>
<evidence type="ECO:0000259" key="2">
    <source>
        <dbReference type="PROSITE" id="PS50213"/>
    </source>
</evidence>